<dbReference type="Pfam" id="PF12804">
    <property type="entry name" value="NTP_transf_3"/>
    <property type="match status" value="1"/>
</dbReference>
<keyword evidence="1 8" id="KW-0963">Cytoplasm</keyword>
<comment type="caution">
    <text evidence="8">Lacks conserved residue(s) required for the propagation of feature annotation.</text>
</comment>
<sequence length="204" mass="21443">MPPRTMTPAVRATPARADITGLILAGGRGSRMGDADKGLIELAGRPLVTLVLERLLPQVDTVMISANRNLDRHAASGWPVLRDLRDGYPGPLAGLEAGLRAATTPWLVMLPCDAPFFPLDLVARLAARAAETGARVVMAECGGHREPAFMLVARELADSVGAALDADQRKLGAWAATQGAARAVFDDESAFRNLNTPDDLAAAG</sequence>
<evidence type="ECO:0000256" key="7">
    <source>
        <dbReference type="ARBA" id="ARBA00023150"/>
    </source>
</evidence>
<feature type="binding site" evidence="8">
    <location>
        <position position="83"/>
    </location>
    <ligand>
        <name>GTP</name>
        <dbReference type="ChEBI" id="CHEBI:37565"/>
    </ligand>
</feature>
<comment type="catalytic activity">
    <reaction evidence="8">
        <text>Mo-molybdopterin + GTP + H(+) = Mo-molybdopterin guanine dinucleotide + diphosphate</text>
        <dbReference type="Rhea" id="RHEA:34243"/>
        <dbReference type="ChEBI" id="CHEBI:15378"/>
        <dbReference type="ChEBI" id="CHEBI:33019"/>
        <dbReference type="ChEBI" id="CHEBI:37565"/>
        <dbReference type="ChEBI" id="CHEBI:71302"/>
        <dbReference type="ChEBI" id="CHEBI:71310"/>
        <dbReference type="EC" id="2.7.7.77"/>
    </reaction>
</comment>
<evidence type="ECO:0000256" key="8">
    <source>
        <dbReference type="HAMAP-Rule" id="MF_00316"/>
    </source>
</evidence>
<feature type="binding site" evidence="8">
    <location>
        <position position="37"/>
    </location>
    <ligand>
        <name>GTP</name>
        <dbReference type="ChEBI" id="CHEBI:37565"/>
    </ligand>
</feature>
<comment type="subunit">
    <text evidence="8">Monomer.</text>
</comment>
<evidence type="ECO:0000313" key="11">
    <source>
        <dbReference type="RefSeq" id="WP_051378428.1"/>
    </source>
</evidence>
<keyword evidence="6 8" id="KW-0342">GTP-binding</keyword>
<reference evidence="11" key="2">
    <citation type="submission" date="2025-08" db="UniProtKB">
        <authorList>
            <consortium name="RefSeq"/>
        </authorList>
    </citation>
    <scope>IDENTIFICATION</scope>
</reference>
<dbReference type="OrthoDB" id="9788394at2"/>
<evidence type="ECO:0000256" key="6">
    <source>
        <dbReference type="ARBA" id="ARBA00023134"/>
    </source>
</evidence>
<accession>A0A9U5FUN5</accession>
<comment type="similarity">
    <text evidence="8">Belongs to the MobA family.</text>
</comment>
<dbReference type="EC" id="2.7.7.77" evidence="8"/>
<feature type="domain" description="MobA-like NTP transferase" evidence="9">
    <location>
        <begin position="21"/>
        <end position="171"/>
    </location>
</feature>
<dbReference type="PANTHER" id="PTHR19136">
    <property type="entry name" value="MOLYBDENUM COFACTOR GUANYLYLTRANSFERASE"/>
    <property type="match status" value="1"/>
</dbReference>
<proteinExistence type="inferred from homology"/>
<evidence type="ECO:0000256" key="5">
    <source>
        <dbReference type="ARBA" id="ARBA00022842"/>
    </source>
</evidence>
<dbReference type="AlphaFoldDB" id="A0A9U5FUN5"/>
<reference evidence="11" key="1">
    <citation type="journal article" date="2003" name="J. Biol. Chem.">
        <title>Biochemical and structural analysis of the molybdenum cofactor biosynthesis protein MobA.</title>
        <authorList>
            <person name="Guse A."/>
            <person name="Stevenson C.E."/>
            <person name="Kuper J."/>
            <person name="Buchanan G."/>
            <person name="Schwarz G."/>
            <person name="Giordano G."/>
            <person name="Magalon A."/>
            <person name="Mendel R.R."/>
            <person name="Lawson D.M."/>
            <person name="Palmer T."/>
        </authorList>
    </citation>
    <scope>NUCLEOTIDE SEQUENCE</scope>
</reference>
<keyword evidence="10" id="KW-1185">Reference proteome</keyword>
<dbReference type="GO" id="GO:0046872">
    <property type="term" value="F:metal ion binding"/>
    <property type="evidence" value="ECO:0007669"/>
    <property type="project" value="UniProtKB-KW"/>
</dbReference>
<keyword evidence="7 8" id="KW-0501">Molybdenum cofactor biosynthesis</keyword>
<evidence type="ECO:0000259" key="9">
    <source>
        <dbReference type="Pfam" id="PF12804"/>
    </source>
</evidence>
<dbReference type="InterPro" id="IPR029044">
    <property type="entry name" value="Nucleotide-diphossugar_trans"/>
</dbReference>
<comment type="function">
    <text evidence="8">Transfers a GMP moiety from GTP to Mo-molybdopterin (Mo-MPT) cofactor (Moco or molybdenum cofactor) to form Mo-molybdopterin guanine dinucleotide (Mo-MGD) cofactor.</text>
</comment>
<evidence type="ECO:0000313" key="10">
    <source>
        <dbReference type="Proteomes" id="UP000675920"/>
    </source>
</evidence>
<dbReference type="HAMAP" id="MF_00316">
    <property type="entry name" value="MobA"/>
    <property type="match status" value="1"/>
</dbReference>
<keyword evidence="3 8" id="KW-0479">Metal-binding</keyword>
<dbReference type="InterPro" id="IPR013482">
    <property type="entry name" value="Molybde_CF_guanTrfase"/>
</dbReference>
<dbReference type="SUPFAM" id="SSF53448">
    <property type="entry name" value="Nucleotide-diphospho-sugar transferases"/>
    <property type="match status" value="1"/>
</dbReference>
<dbReference type="GO" id="GO:0061603">
    <property type="term" value="F:molybdenum cofactor guanylyltransferase activity"/>
    <property type="evidence" value="ECO:0007669"/>
    <property type="project" value="UniProtKB-EC"/>
</dbReference>
<dbReference type="GO" id="GO:1902758">
    <property type="term" value="P:bis(molybdopterin guanine dinucleotide)molybdenum biosynthetic process"/>
    <property type="evidence" value="ECO:0007669"/>
    <property type="project" value="TreeGrafter"/>
</dbReference>
<keyword evidence="11" id="KW-0548">Nucleotidyltransferase</keyword>
<keyword evidence="5 8" id="KW-0460">Magnesium</keyword>
<feature type="binding site" evidence="8">
    <location>
        <position position="113"/>
    </location>
    <ligand>
        <name>Mg(2+)</name>
        <dbReference type="ChEBI" id="CHEBI:18420"/>
    </ligand>
</feature>
<keyword evidence="4 8" id="KW-0547">Nucleotide-binding</keyword>
<comment type="cofactor">
    <cofactor evidence="8">
        <name>Mg(2+)</name>
        <dbReference type="ChEBI" id="CHEBI:18420"/>
    </cofactor>
</comment>
<organism evidence="10 11">
    <name type="scientific">Derxia gummosa DSM 723</name>
    <dbReference type="NCBI Taxonomy" id="1121388"/>
    <lineage>
        <taxon>Bacteria</taxon>
        <taxon>Pseudomonadati</taxon>
        <taxon>Pseudomonadota</taxon>
        <taxon>Betaproteobacteria</taxon>
        <taxon>Burkholderiales</taxon>
        <taxon>Alcaligenaceae</taxon>
        <taxon>Derxia</taxon>
    </lineage>
</organism>
<evidence type="ECO:0000256" key="4">
    <source>
        <dbReference type="ARBA" id="ARBA00022741"/>
    </source>
</evidence>
<keyword evidence="2 8" id="KW-0808">Transferase</keyword>
<evidence type="ECO:0000256" key="1">
    <source>
        <dbReference type="ARBA" id="ARBA00022490"/>
    </source>
</evidence>
<feature type="binding site" evidence="8">
    <location>
        <begin position="24"/>
        <end position="26"/>
    </location>
    <ligand>
        <name>GTP</name>
        <dbReference type="ChEBI" id="CHEBI:37565"/>
    </ligand>
</feature>
<comment type="subcellular location">
    <subcellularLocation>
        <location evidence="8">Cytoplasm</location>
    </subcellularLocation>
</comment>
<dbReference type="PANTHER" id="PTHR19136:SF81">
    <property type="entry name" value="MOLYBDENUM COFACTOR GUANYLYLTRANSFERASE"/>
    <property type="match status" value="1"/>
</dbReference>
<dbReference type="GO" id="GO:0005525">
    <property type="term" value="F:GTP binding"/>
    <property type="evidence" value="ECO:0007669"/>
    <property type="project" value="UniProtKB-UniRule"/>
</dbReference>
<evidence type="ECO:0000256" key="3">
    <source>
        <dbReference type="ARBA" id="ARBA00022723"/>
    </source>
</evidence>
<dbReference type="Gene3D" id="3.90.550.10">
    <property type="entry name" value="Spore Coat Polysaccharide Biosynthesis Protein SpsA, Chain A"/>
    <property type="match status" value="1"/>
</dbReference>
<dbReference type="NCBIfam" id="TIGR02665">
    <property type="entry name" value="molyb_mobA"/>
    <property type="match status" value="1"/>
</dbReference>
<feature type="binding site" evidence="8">
    <location>
        <position position="113"/>
    </location>
    <ligand>
        <name>GTP</name>
        <dbReference type="ChEBI" id="CHEBI:37565"/>
    </ligand>
</feature>
<gene>
    <name evidence="8 11" type="primary">mobA</name>
</gene>
<dbReference type="InterPro" id="IPR025877">
    <property type="entry name" value="MobA-like_NTP_Trfase"/>
</dbReference>
<comment type="domain">
    <text evidence="8">The N-terminal domain determines nucleotide recognition and specific binding, while the C-terminal domain determines the specific binding to the target protein.</text>
</comment>
<dbReference type="GO" id="GO:0005737">
    <property type="term" value="C:cytoplasm"/>
    <property type="evidence" value="ECO:0007669"/>
    <property type="project" value="UniProtKB-SubCell"/>
</dbReference>
<evidence type="ECO:0000256" key="2">
    <source>
        <dbReference type="ARBA" id="ARBA00022679"/>
    </source>
</evidence>
<protein>
    <recommendedName>
        <fullName evidence="8">Molybdenum cofactor guanylyltransferase</fullName>
        <shortName evidence="8">MoCo guanylyltransferase</shortName>
        <ecNumber evidence="8">2.7.7.77</ecNumber>
    </recommendedName>
    <alternativeName>
        <fullName evidence="8">GTP:molybdopterin guanylyltransferase</fullName>
    </alternativeName>
    <alternativeName>
        <fullName evidence="8">Mo-MPT guanylyltransferase</fullName>
    </alternativeName>
    <alternativeName>
        <fullName evidence="8">Molybdopterin guanylyltransferase</fullName>
    </alternativeName>
    <alternativeName>
        <fullName evidence="8">Molybdopterin-guanine dinucleotide synthase</fullName>
        <shortName evidence="8">MGD synthase</shortName>
    </alternativeName>
</protein>
<dbReference type="RefSeq" id="WP_051378428.1">
    <property type="nucleotide sequence ID" value="NZ_AXWS01000008.1"/>
</dbReference>
<name>A0A9U5FUN5_9BURK</name>
<dbReference type="CDD" id="cd02503">
    <property type="entry name" value="MobA"/>
    <property type="match status" value="1"/>
</dbReference>
<dbReference type="Proteomes" id="UP000675920">
    <property type="component" value="Unplaced"/>
</dbReference>